<evidence type="ECO:0000256" key="1">
    <source>
        <dbReference type="SAM" id="SignalP"/>
    </source>
</evidence>
<reference evidence="2 3" key="1">
    <citation type="submission" date="2018-08" db="EMBL/GenBank/DDBJ databases">
        <title>Meiothermus granaticius genome AF-68 sequencing project.</title>
        <authorList>
            <person name="Da Costa M.S."/>
            <person name="Albuquerque L."/>
            <person name="Raposo P."/>
            <person name="Froufe H.J.C."/>
            <person name="Barroso C.S."/>
            <person name="Egas C."/>
        </authorList>
    </citation>
    <scope>NUCLEOTIDE SEQUENCE [LARGE SCALE GENOMIC DNA]</scope>
    <source>
        <strain evidence="2 3">AF-68</strain>
    </source>
</reference>
<organism evidence="2 3">
    <name type="scientific">Meiothermus granaticius NBRC 107808</name>
    <dbReference type="NCBI Taxonomy" id="1227551"/>
    <lineage>
        <taxon>Bacteria</taxon>
        <taxon>Thermotogati</taxon>
        <taxon>Deinococcota</taxon>
        <taxon>Deinococci</taxon>
        <taxon>Thermales</taxon>
        <taxon>Thermaceae</taxon>
        <taxon>Meiothermus</taxon>
    </lineage>
</organism>
<feature type="chain" id="PRO_5030071826" description="Copper amine oxidase-like N-terminal domain-containing protein" evidence="1">
    <location>
        <begin position="21"/>
        <end position="224"/>
    </location>
</feature>
<sequence length="224" mass="23958">MSNPLKLASLLMLCMALGYAANTAYKLVINGKSVAGQAIVVNGQTYVPLAALKAAGVQSDLASGTLSLTLPSVAGGANQLSALQGCLGQTLFNGIWRVRATKLEPIEMNGQKGYGVTVEWRNATRHSLTLAATNLRYGEGDIALALEDGSTVNMYRYDYGWVGDAVPQAAPYTHQIQFFTDSPAKPSKLILRIEPIAKDSRAVPPDVRYTVPDPSLRIDLTCTE</sequence>
<dbReference type="AlphaFoldDB" id="A0A399F6T6"/>
<keyword evidence="1" id="KW-0732">Signal</keyword>
<comment type="caution">
    <text evidence="2">The sequence shown here is derived from an EMBL/GenBank/DDBJ whole genome shotgun (WGS) entry which is preliminary data.</text>
</comment>
<evidence type="ECO:0000313" key="3">
    <source>
        <dbReference type="Proteomes" id="UP000266178"/>
    </source>
</evidence>
<feature type="signal peptide" evidence="1">
    <location>
        <begin position="1"/>
        <end position="20"/>
    </location>
</feature>
<evidence type="ECO:0008006" key="4">
    <source>
        <dbReference type="Google" id="ProtNLM"/>
    </source>
</evidence>
<protein>
    <recommendedName>
        <fullName evidence="4">Copper amine oxidase-like N-terminal domain-containing protein</fullName>
    </recommendedName>
</protein>
<evidence type="ECO:0000313" key="2">
    <source>
        <dbReference type="EMBL" id="RIH91445.1"/>
    </source>
</evidence>
<dbReference type="EMBL" id="QWLB01000043">
    <property type="protein sequence ID" value="RIH91445.1"/>
    <property type="molecule type" value="Genomic_DNA"/>
</dbReference>
<dbReference type="Proteomes" id="UP000266178">
    <property type="component" value="Unassembled WGS sequence"/>
</dbReference>
<dbReference type="RefSeq" id="WP_119358121.1">
    <property type="nucleotide sequence ID" value="NZ_BJXM01000027.1"/>
</dbReference>
<proteinExistence type="predicted"/>
<accession>A0A399F6T6</accession>
<name>A0A399F6T6_9DEIN</name>
<dbReference type="OrthoDB" id="25702at2"/>
<keyword evidence="3" id="KW-1185">Reference proteome</keyword>
<gene>
    <name evidence="2" type="ORF">Mgrana_02672</name>
</gene>